<dbReference type="InterPro" id="IPR009060">
    <property type="entry name" value="UBA-like_sf"/>
</dbReference>
<accession>T1KSE0</accession>
<protein>
    <recommendedName>
        <fullName evidence="3">UBA-like domain-containing protein</fullName>
    </recommendedName>
</protein>
<proteinExistence type="inferred from homology"/>
<feature type="region of interest" description="Disordered" evidence="2">
    <location>
        <begin position="140"/>
        <end position="162"/>
    </location>
</feature>
<dbReference type="InterPro" id="IPR039310">
    <property type="entry name" value="UBALD1/2"/>
</dbReference>
<organism evidence="4 5">
    <name type="scientific">Tetranychus urticae</name>
    <name type="common">Two-spotted spider mite</name>
    <dbReference type="NCBI Taxonomy" id="32264"/>
    <lineage>
        <taxon>Eukaryota</taxon>
        <taxon>Metazoa</taxon>
        <taxon>Ecdysozoa</taxon>
        <taxon>Arthropoda</taxon>
        <taxon>Chelicerata</taxon>
        <taxon>Arachnida</taxon>
        <taxon>Acari</taxon>
        <taxon>Acariformes</taxon>
        <taxon>Trombidiformes</taxon>
        <taxon>Prostigmata</taxon>
        <taxon>Eleutherengona</taxon>
        <taxon>Raphignathae</taxon>
        <taxon>Tetranychoidea</taxon>
        <taxon>Tetranychidae</taxon>
        <taxon>Tetranychus</taxon>
    </lineage>
</organism>
<dbReference type="InterPro" id="IPR054109">
    <property type="entry name" value="UBA_8"/>
</dbReference>
<dbReference type="CDD" id="cd14343">
    <property type="entry name" value="UBA_F100B_like"/>
    <property type="match status" value="1"/>
</dbReference>
<feature type="domain" description="UBA-like" evidence="3">
    <location>
        <begin position="5"/>
        <end position="46"/>
    </location>
</feature>
<sequence length="176" mass="19624">MDTLREQVMINQFVSVAGCNHDQAKKMLKNNNWQFQRALSIFFQESPVVGLNPSGRYNPLTTPANTPATPPNFPETLLAFSKFTTSPEIDANNKSNVNVDNDINDNTVNYNSNNNKPLNHLQFNSHLYGVSKIQPQFNHHHHHNVNNANSFTDNGSPAPAALTLDGTSKIQLKELV</sequence>
<evidence type="ECO:0000256" key="1">
    <source>
        <dbReference type="ARBA" id="ARBA00006090"/>
    </source>
</evidence>
<keyword evidence="5" id="KW-1185">Reference proteome</keyword>
<dbReference type="PROSITE" id="PS51257">
    <property type="entry name" value="PROKAR_LIPOPROTEIN"/>
    <property type="match status" value="1"/>
</dbReference>
<reference evidence="5" key="1">
    <citation type="submission" date="2011-08" db="EMBL/GenBank/DDBJ databases">
        <authorList>
            <person name="Rombauts S."/>
        </authorList>
    </citation>
    <scope>NUCLEOTIDE SEQUENCE</scope>
    <source>
        <strain evidence="5">London</strain>
    </source>
</reference>
<dbReference type="EMBL" id="CAEY01000424">
    <property type="status" value="NOT_ANNOTATED_CDS"/>
    <property type="molecule type" value="Genomic_DNA"/>
</dbReference>
<name>T1KSE0_TETUR</name>
<dbReference type="EnsemblMetazoa" id="tetur19g02810.1">
    <property type="protein sequence ID" value="tetur19g02810.1"/>
    <property type="gene ID" value="tetur19g02810"/>
</dbReference>
<evidence type="ECO:0000259" key="3">
    <source>
        <dbReference type="Pfam" id="PF22566"/>
    </source>
</evidence>
<dbReference type="eggNOG" id="ENOG502S43S">
    <property type="taxonomic scope" value="Eukaryota"/>
</dbReference>
<dbReference type="HOGENOM" id="CLU_1527144_0_0_1"/>
<dbReference type="Gene3D" id="1.10.8.10">
    <property type="entry name" value="DNA helicase RuvA subunit, C-terminal domain"/>
    <property type="match status" value="1"/>
</dbReference>
<evidence type="ECO:0000313" key="5">
    <source>
        <dbReference type="Proteomes" id="UP000015104"/>
    </source>
</evidence>
<comment type="similarity">
    <text evidence="1">Belongs to the UBALD family.</text>
</comment>
<dbReference type="SUPFAM" id="SSF46934">
    <property type="entry name" value="UBA-like"/>
    <property type="match status" value="1"/>
</dbReference>
<reference evidence="4" key="2">
    <citation type="submission" date="2015-06" db="UniProtKB">
        <authorList>
            <consortium name="EnsemblMetazoa"/>
        </authorList>
    </citation>
    <scope>IDENTIFICATION</scope>
</reference>
<evidence type="ECO:0000313" key="4">
    <source>
        <dbReference type="EnsemblMetazoa" id="tetur19g02810.1"/>
    </source>
</evidence>
<evidence type="ECO:0000256" key="2">
    <source>
        <dbReference type="SAM" id="MobiDB-lite"/>
    </source>
</evidence>
<dbReference type="AlphaFoldDB" id="T1KSE0"/>
<dbReference type="Pfam" id="PF22566">
    <property type="entry name" value="UBA_8"/>
    <property type="match status" value="1"/>
</dbReference>
<dbReference type="PANTHER" id="PTHR31993">
    <property type="entry name" value="UBA-LIKE DOMAIN-CONTAINING PROTEIN 2"/>
    <property type="match status" value="1"/>
</dbReference>
<dbReference type="PANTHER" id="PTHR31993:SF4">
    <property type="entry name" value="UBA-LIKE DOMAIN-CONTAINING PROTEIN"/>
    <property type="match status" value="1"/>
</dbReference>
<dbReference type="Proteomes" id="UP000015104">
    <property type="component" value="Unassembled WGS sequence"/>
</dbReference>